<keyword evidence="3" id="KW-0812">Transmembrane</keyword>
<name>A0A1B6LR41_9HEMI</name>
<dbReference type="InterPro" id="IPR009003">
    <property type="entry name" value="Peptidase_S1_PA"/>
</dbReference>
<organism evidence="5">
    <name type="scientific">Graphocephala atropunctata</name>
    <dbReference type="NCBI Taxonomy" id="36148"/>
    <lineage>
        <taxon>Eukaryota</taxon>
        <taxon>Metazoa</taxon>
        <taxon>Ecdysozoa</taxon>
        <taxon>Arthropoda</taxon>
        <taxon>Hexapoda</taxon>
        <taxon>Insecta</taxon>
        <taxon>Pterygota</taxon>
        <taxon>Neoptera</taxon>
        <taxon>Paraneoptera</taxon>
        <taxon>Hemiptera</taxon>
        <taxon>Auchenorrhyncha</taxon>
        <taxon>Membracoidea</taxon>
        <taxon>Cicadellidae</taxon>
        <taxon>Cicadellinae</taxon>
        <taxon>Cicadellini</taxon>
        <taxon>Graphocephala</taxon>
    </lineage>
</organism>
<feature type="transmembrane region" description="Helical" evidence="3">
    <location>
        <begin position="41"/>
        <end position="63"/>
    </location>
</feature>
<dbReference type="AlphaFoldDB" id="A0A1B6LR41"/>
<sequence length="295" mass="32969">LTIMLSNRKVEHRCCGTHFSISTLKQIPAVLSVFQILRMKFGTLITVLAIHFGSAFCCSPSYFDKKYTRHRNWKLLPIETCGVQKNYGQDPWMAVLHSFKPSTCGRGCRQNQLQCRGSIINKKYILTGAHCIVPDEKIYVTLGKLTKLEAKTCTSQMCNCPQSTVYRTCDYNPIVHPDNKIALIRLEKPIRFRNGYISPICLPAFPKNNTYFDGKILEAARLSSGKPNRKDPKSALEIITVPVVSQQICGALLDQYLSDQVICAGGVKGRGLCEEDLGGPLVARFLLPDEGAPRR</sequence>
<dbReference type="SMART" id="SM00020">
    <property type="entry name" value="Tryp_SPc"/>
    <property type="match status" value="1"/>
</dbReference>
<keyword evidence="1" id="KW-1015">Disulfide bond</keyword>
<keyword evidence="3" id="KW-1133">Transmembrane helix</keyword>
<feature type="non-terminal residue" evidence="5">
    <location>
        <position position="1"/>
    </location>
</feature>
<dbReference type="GO" id="GO:0004252">
    <property type="term" value="F:serine-type endopeptidase activity"/>
    <property type="evidence" value="ECO:0007669"/>
    <property type="project" value="InterPro"/>
</dbReference>
<evidence type="ECO:0000259" key="4">
    <source>
        <dbReference type="PROSITE" id="PS50240"/>
    </source>
</evidence>
<dbReference type="SUPFAM" id="SSF50494">
    <property type="entry name" value="Trypsin-like serine proteases"/>
    <property type="match status" value="1"/>
</dbReference>
<evidence type="ECO:0000313" key="5">
    <source>
        <dbReference type="EMBL" id="JAT26145.1"/>
    </source>
</evidence>
<dbReference type="InterPro" id="IPR043504">
    <property type="entry name" value="Peptidase_S1_PA_chymotrypsin"/>
</dbReference>
<feature type="domain" description="Peptidase S1" evidence="4">
    <location>
        <begin position="79"/>
        <end position="295"/>
    </location>
</feature>
<evidence type="ECO:0000256" key="1">
    <source>
        <dbReference type="ARBA" id="ARBA00023157"/>
    </source>
</evidence>
<gene>
    <name evidence="5" type="ORF">g.19994</name>
</gene>
<evidence type="ECO:0000256" key="2">
    <source>
        <dbReference type="ARBA" id="ARBA00024195"/>
    </source>
</evidence>
<dbReference type="PRINTS" id="PR00722">
    <property type="entry name" value="CHYMOTRYPSIN"/>
</dbReference>
<dbReference type="Gene3D" id="2.40.10.10">
    <property type="entry name" value="Trypsin-like serine proteases"/>
    <property type="match status" value="2"/>
</dbReference>
<dbReference type="EMBL" id="GEBQ01013832">
    <property type="protein sequence ID" value="JAT26145.1"/>
    <property type="molecule type" value="Transcribed_RNA"/>
</dbReference>
<comment type="similarity">
    <text evidence="2">Belongs to the peptidase S1 family. CLIP subfamily.</text>
</comment>
<dbReference type="PROSITE" id="PS50240">
    <property type="entry name" value="TRYPSIN_DOM"/>
    <property type="match status" value="1"/>
</dbReference>
<dbReference type="Pfam" id="PF00089">
    <property type="entry name" value="Trypsin"/>
    <property type="match status" value="1"/>
</dbReference>
<accession>A0A1B6LR41</accession>
<evidence type="ECO:0000256" key="3">
    <source>
        <dbReference type="SAM" id="Phobius"/>
    </source>
</evidence>
<protein>
    <recommendedName>
        <fullName evidence="4">Peptidase S1 domain-containing protein</fullName>
    </recommendedName>
</protein>
<dbReference type="InterPro" id="IPR001314">
    <property type="entry name" value="Peptidase_S1A"/>
</dbReference>
<dbReference type="InterPro" id="IPR051487">
    <property type="entry name" value="Ser/Thr_Proteases_Immune/Dev"/>
</dbReference>
<dbReference type="PANTHER" id="PTHR24256">
    <property type="entry name" value="TRYPTASE-RELATED"/>
    <property type="match status" value="1"/>
</dbReference>
<dbReference type="InterPro" id="IPR001254">
    <property type="entry name" value="Trypsin_dom"/>
</dbReference>
<reference evidence="5" key="1">
    <citation type="submission" date="2015-11" db="EMBL/GenBank/DDBJ databases">
        <title>De novo transcriptome assembly of four potential Pierce s Disease insect vectors from Arizona vineyards.</title>
        <authorList>
            <person name="Tassone E.E."/>
        </authorList>
    </citation>
    <scope>NUCLEOTIDE SEQUENCE</scope>
</reference>
<feature type="non-terminal residue" evidence="5">
    <location>
        <position position="295"/>
    </location>
</feature>
<dbReference type="GO" id="GO:0006508">
    <property type="term" value="P:proteolysis"/>
    <property type="evidence" value="ECO:0007669"/>
    <property type="project" value="InterPro"/>
</dbReference>
<proteinExistence type="inferred from homology"/>
<keyword evidence="3" id="KW-0472">Membrane</keyword>